<dbReference type="InterPro" id="IPR010579">
    <property type="entry name" value="MHC_I_a_C"/>
</dbReference>
<feature type="domain" description="MHC class I alpha chain C-terminal" evidence="2">
    <location>
        <begin position="30"/>
        <end position="49"/>
    </location>
</feature>
<dbReference type="PROSITE" id="PS00290">
    <property type="entry name" value="IG_MHC"/>
    <property type="match status" value="1"/>
</dbReference>
<comment type="caution">
    <text evidence="3">The sequence shown here is derived from an EMBL/GenBank/DDBJ whole genome shotgun (WGS) entry which is preliminary data.</text>
</comment>
<feature type="non-terminal residue" evidence="3">
    <location>
        <position position="49"/>
    </location>
</feature>
<dbReference type="Pfam" id="PF06623">
    <property type="entry name" value="MHC_I_C"/>
    <property type="match status" value="1"/>
</dbReference>
<dbReference type="InterPro" id="IPR013783">
    <property type="entry name" value="Ig-like_fold"/>
</dbReference>
<dbReference type="AlphaFoldDB" id="A0A2J8QZE3"/>
<evidence type="ECO:0000259" key="2">
    <source>
        <dbReference type="Pfam" id="PF06623"/>
    </source>
</evidence>
<gene>
    <name evidence="3" type="ORF">CR201_G0055693</name>
</gene>
<dbReference type="GO" id="GO:0019882">
    <property type="term" value="P:antigen processing and presentation"/>
    <property type="evidence" value="ECO:0007669"/>
    <property type="project" value="InterPro"/>
</dbReference>
<dbReference type="Gene3D" id="2.60.40.10">
    <property type="entry name" value="Immunoglobulins"/>
    <property type="match status" value="1"/>
</dbReference>
<protein>
    <submittedName>
        <fullName evidence="3">HLA-B isoform 6</fullName>
    </submittedName>
</protein>
<evidence type="ECO:0000256" key="1">
    <source>
        <dbReference type="ARBA" id="ARBA00023157"/>
    </source>
</evidence>
<proteinExistence type="predicted"/>
<organism evidence="3">
    <name type="scientific">Pongo abelii</name>
    <name type="common">Sumatran orangutan</name>
    <name type="synonym">Pongo pygmaeus abelii</name>
    <dbReference type="NCBI Taxonomy" id="9601"/>
    <lineage>
        <taxon>Eukaryota</taxon>
        <taxon>Metazoa</taxon>
        <taxon>Chordata</taxon>
        <taxon>Craniata</taxon>
        <taxon>Vertebrata</taxon>
        <taxon>Euteleostomi</taxon>
        <taxon>Mammalia</taxon>
        <taxon>Eutheria</taxon>
        <taxon>Euarchontoglires</taxon>
        <taxon>Primates</taxon>
        <taxon>Haplorrhini</taxon>
        <taxon>Catarrhini</taxon>
        <taxon>Hominidae</taxon>
        <taxon>Pongo</taxon>
    </lineage>
</organism>
<dbReference type="EMBL" id="NDHI03004132">
    <property type="protein sequence ID" value="PNJ01632.1"/>
    <property type="molecule type" value="Genomic_DNA"/>
</dbReference>
<name>A0A2J8QZE3_PONAB</name>
<sequence>AVVVPSGEEQRYTCHVQHEGLPEPLTLRWGGKGGSYSQAACSDSAQGSD</sequence>
<evidence type="ECO:0000313" key="3">
    <source>
        <dbReference type="EMBL" id="PNJ01632.1"/>
    </source>
</evidence>
<accession>A0A2J8QZE3</accession>
<dbReference type="GO" id="GO:0006955">
    <property type="term" value="P:immune response"/>
    <property type="evidence" value="ECO:0007669"/>
    <property type="project" value="InterPro"/>
</dbReference>
<dbReference type="InterPro" id="IPR003006">
    <property type="entry name" value="Ig/MHC_CS"/>
</dbReference>
<reference evidence="3" key="1">
    <citation type="submission" date="2017-12" db="EMBL/GenBank/DDBJ databases">
        <title>High-resolution comparative analysis of great ape genomes.</title>
        <authorList>
            <person name="Pollen A."/>
            <person name="Hastie A."/>
            <person name="Hormozdiari F."/>
            <person name="Dougherty M."/>
            <person name="Liu R."/>
            <person name="Chaisson M."/>
            <person name="Hoppe E."/>
            <person name="Hill C."/>
            <person name="Pang A."/>
            <person name="Hillier L."/>
            <person name="Baker C."/>
            <person name="Armstrong J."/>
            <person name="Shendure J."/>
            <person name="Paten B."/>
            <person name="Wilson R."/>
            <person name="Chao H."/>
            <person name="Schneider V."/>
            <person name="Ventura M."/>
            <person name="Kronenberg Z."/>
            <person name="Murali S."/>
            <person name="Gordon D."/>
            <person name="Cantsilieris S."/>
            <person name="Munson K."/>
            <person name="Nelson B."/>
            <person name="Raja A."/>
            <person name="Underwood J."/>
            <person name="Diekhans M."/>
            <person name="Fiddes I."/>
            <person name="Haussler D."/>
            <person name="Eichler E."/>
        </authorList>
    </citation>
    <scope>NUCLEOTIDE SEQUENCE [LARGE SCALE GENOMIC DNA]</scope>
    <source>
        <strain evidence="3">Susie</strain>
    </source>
</reference>
<dbReference type="InterPro" id="IPR036179">
    <property type="entry name" value="Ig-like_dom_sf"/>
</dbReference>
<keyword evidence="1" id="KW-1015">Disulfide bond</keyword>
<feature type="non-terminal residue" evidence="3">
    <location>
        <position position="1"/>
    </location>
</feature>
<dbReference type="SUPFAM" id="SSF48726">
    <property type="entry name" value="Immunoglobulin"/>
    <property type="match status" value="1"/>
</dbReference>